<gene>
    <name evidence="2" type="ORF">ADIAG_01187</name>
</gene>
<comment type="caution">
    <text evidence="2">The sequence shown here is derived from an EMBL/GenBank/DDBJ whole genome shotgun (WGS) entry which is preliminary data.</text>
</comment>
<dbReference type="EMBL" id="AOCK01000003">
    <property type="protein sequence ID" value="EMQ99197.1"/>
    <property type="molecule type" value="Genomic_DNA"/>
</dbReference>
<organism evidence="2 3">
    <name type="scientific">Paeniglutamicibacter gangotriensis Lz1y</name>
    <dbReference type="NCBI Taxonomy" id="1276920"/>
    <lineage>
        <taxon>Bacteria</taxon>
        <taxon>Bacillati</taxon>
        <taxon>Actinomycetota</taxon>
        <taxon>Actinomycetes</taxon>
        <taxon>Micrococcales</taxon>
        <taxon>Micrococcaceae</taxon>
        <taxon>Paeniglutamicibacter</taxon>
    </lineage>
</organism>
<sequence length="114" mass="12724">MAELAEMFELSVRQLHGRCLTCFGLPSSILIRISRLHRAAAKVPRLGNLDLSNLAVATGYFDQSHLTRVSRQLAGEPPTRAFAVASIVRFVQNPQRTAQQRLIQQDHSSVKDRS</sequence>
<feature type="domain" description="HTH araC/xylS-type" evidence="1">
    <location>
        <begin position="1"/>
        <end position="84"/>
    </location>
</feature>
<dbReference type="PROSITE" id="PS01124">
    <property type="entry name" value="HTH_ARAC_FAMILY_2"/>
    <property type="match status" value="1"/>
</dbReference>
<dbReference type="GO" id="GO:0003700">
    <property type="term" value="F:DNA-binding transcription factor activity"/>
    <property type="evidence" value="ECO:0007669"/>
    <property type="project" value="InterPro"/>
</dbReference>
<dbReference type="GO" id="GO:0043565">
    <property type="term" value="F:sequence-specific DNA binding"/>
    <property type="evidence" value="ECO:0007669"/>
    <property type="project" value="InterPro"/>
</dbReference>
<reference evidence="2 3" key="1">
    <citation type="journal article" date="2013" name="Genome Announc.">
        <title>Draft Genome Sequence of Arthrobacter gangotriensis Strain Lz1yT, Isolated from a Penguin Rookery Soil Sample Collected in Antarctica, near the Indian Station Dakshin Gangotri.</title>
        <authorList>
            <person name="Shivaji S."/>
            <person name="Ara S."/>
            <person name="Bandi S."/>
            <person name="Singh A."/>
            <person name="Kumar Pinnaka A."/>
        </authorList>
    </citation>
    <scope>NUCLEOTIDE SEQUENCE [LARGE SCALE GENOMIC DNA]</scope>
    <source>
        <strain evidence="2 3">Lz1y</strain>
    </source>
</reference>
<dbReference type="Gene3D" id="1.10.10.60">
    <property type="entry name" value="Homeodomain-like"/>
    <property type="match status" value="1"/>
</dbReference>
<accession>M7MS12</accession>
<dbReference type="SMART" id="SM00342">
    <property type="entry name" value="HTH_ARAC"/>
    <property type="match status" value="1"/>
</dbReference>
<dbReference type="Proteomes" id="UP000012015">
    <property type="component" value="Unassembled WGS sequence"/>
</dbReference>
<keyword evidence="3" id="KW-1185">Reference proteome</keyword>
<protein>
    <submittedName>
        <fullName evidence="2">Helix-turn-helix domain protein</fullName>
    </submittedName>
</protein>
<dbReference type="InterPro" id="IPR018060">
    <property type="entry name" value="HTH_AraC"/>
</dbReference>
<evidence type="ECO:0000313" key="3">
    <source>
        <dbReference type="Proteomes" id="UP000012015"/>
    </source>
</evidence>
<dbReference type="STRING" id="1276920.ADIAG_01187"/>
<evidence type="ECO:0000313" key="2">
    <source>
        <dbReference type="EMBL" id="EMQ99197.1"/>
    </source>
</evidence>
<evidence type="ECO:0000259" key="1">
    <source>
        <dbReference type="PROSITE" id="PS01124"/>
    </source>
</evidence>
<dbReference type="PATRIC" id="fig|1276920.7.peg.1182"/>
<proteinExistence type="predicted"/>
<dbReference type="Pfam" id="PF12833">
    <property type="entry name" value="HTH_18"/>
    <property type="match status" value="1"/>
</dbReference>
<name>M7MS12_9MICC</name>
<dbReference type="AlphaFoldDB" id="M7MS12"/>